<evidence type="ECO:0000313" key="1">
    <source>
        <dbReference type="EMBL" id="RIB12835.1"/>
    </source>
</evidence>
<dbReference type="AlphaFoldDB" id="A0A397URL8"/>
<dbReference type="SUPFAM" id="SSF56112">
    <property type="entry name" value="Protein kinase-like (PK-like)"/>
    <property type="match status" value="1"/>
</dbReference>
<comment type="caution">
    <text evidence="1">The sequence shown here is derived from an EMBL/GenBank/DDBJ whole genome shotgun (WGS) entry which is preliminary data.</text>
</comment>
<accession>A0A397URL8</accession>
<proteinExistence type="predicted"/>
<dbReference type="OrthoDB" id="2318560at2759"/>
<dbReference type="Gene3D" id="1.10.10.1010">
    <property type="entry name" value="Intein homing endonuclease, domain IV"/>
    <property type="match status" value="1"/>
</dbReference>
<sequence length="132" mass="15795">KCRFYSNTNYITLTNPHTIQYSKLHHNSMFEKEFRKWTSGNSYIDDFIQQIQLKAQYAEDVIEWIPFDKFTNIKYLAKGGFGTVFKAIWTDGYIKYWDYDKWERTPQRSVCLKSLSGSKDIKREFLNESCLS</sequence>
<reference evidence="1 2" key="1">
    <citation type="submission" date="2018-06" db="EMBL/GenBank/DDBJ databases">
        <title>Comparative genomics reveals the genomic features of Rhizophagus irregularis, R. cerebriforme, R. diaphanum and Gigaspora rosea, and their symbiotic lifestyle signature.</title>
        <authorList>
            <person name="Morin E."/>
            <person name="San Clemente H."/>
            <person name="Chen E.C.H."/>
            <person name="De La Providencia I."/>
            <person name="Hainaut M."/>
            <person name="Kuo A."/>
            <person name="Kohler A."/>
            <person name="Murat C."/>
            <person name="Tang N."/>
            <person name="Roy S."/>
            <person name="Loubradou J."/>
            <person name="Henrissat B."/>
            <person name="Grigoriev I.V."/>
            <person name="Corradi N."/>
            <person name="Roux C."/>
            <person name="Martin F.M."/>
        </authorList>
    </citation>
    <scope>NUCLEOTIDE SEQUENCE [LARGE SCALE GENOMIC DNA]</scope>
    <source>
        <strain evidence="1 2">DAOM 194757</strain>
    </source>
</reference>
<dbReference type="Proteomes" id="UP000266673">
    <property type="component" value="Unassembled WGS sequence"/>
</dbReference>
<evidence type="ECO:0000313" key="2">
    <source>
        <dbReference type="Proteomes" id="UP000266673"/>
    </source>
</evidence>
<dbReference type="InterPro" id="IPR011009">
    <property type="entry name" value="Kinase-like_dom_sf"/>
</dbReference>
<feature type="non-terminal residue" evidence="1">
    <location>
        <position position="1"/>
    </location>
</feature>
<dbReference type="EMBL" id="QKWP01000985">
    <property type="protein sequence ID" value="RIB12835.1"/>
    <property type="molecule type" value="Genomic_DNA"/>
</dbReference>
<organism evidence="1 2">
    <name type="scientific">Gigaspora rosea</name>
    <dbReference type="NCBI Taxonomy" id="44941"/>
    <lineage>
        <taxon>Eukaryota</taxon>
        <taxon>Fungi</taxon>
        <taxon>Fungi incertae sedis</taxon>
        <taxon>Mucoromycota</taxon>
        <taxon>Glomeromycotina</taxon>
        <taxon>Glomeromycetes</taxon>
        <taxon>Diversisporales</taxon>
        <taxon>Gigasporaceae</taxon>
        <taxon>Gigaspora</taxon>
    </lineage>
</organism>
<name>A0A397URL8_9GLOM</name>
<gene>
    <name evidence="1" type="ORF">C2G38_2099987</name>
</gene>
<evidence type="ECO:0008006" key="3">
    <source>
        <dbReference type="Google" id="ProtNLM"/>
    </source>
</evidence>
<protein>
    <recommendedName>
        <fullName evidence="3">Protein kinase domain-containing protein</fullName>
    </recommendedName>
</protein>
<keyword evidence="2" id="KW-1185">Reference proteome</keyword>